<dbReference type="OrthoDB" id="9804758at2"/>
<evidence type="ECO:0000313" key="2">
    <source>
        <dbReference type="EMBL" id="GAN78521.1"/>
    </source>
</evidence>
<dbReference type="CDD" id="cd03116">
    <property type="entry name" value="MobB"/>
    <property type="match status" value="1"/>
</dbReference>
<feature type="domain" description="Molybdopterin-guanine dinucleotide biosynthesis protein B (MobB)" evidence="1">
    <location>
        <begin position="4"/>
        <end position="135"/>
    </location>
</feature>
<comment type="caution">
    <text evidence="2">The sequence shown here is derived from an EMBL/GenBank/DDBJ whole genome shotgun (WGS) entry which is preliminary data.</text>
</comment>
<organism evidence="2 3">
    <name type="scientific">Acidisphaera rubrifaciens HS-AP3</name>
    <dbReference type="NCBI Taxonomy" id="1231350"/>
    <lineage>
        <taxon>Bacteria</taxon>
        <taxon>Pseudomonadati</taxon>
        <taxon>Pseudomonadota</taxon>
        <taxon>Alphaproteobacteria</taxon>
        <taxon>Acetobacterales</taxon>
        <taxon>Acetobacteraceae</taxon>
        <taxon>Acidisphaera</taxon>
    </lineage>
</organism>
<keyword evidence="3" id="KW-1185">Reference proteome</keyword>
<dbReference type="InterPro" id="IPR004435">
    <property type="entry name" value="MobB_dom"/>
</dbReference>
<dbReference type="AlphaFoldDB" id="A0A0D6PAY3"/>
<dbReference type="Proteomes" id="UP000032680">
    <property type="component" value="Unassembled WGS sequence"/>
</dbReference>
<dbReference type="Gene3D" id="3.40.50.300">
    <property type="entry name" value="P-loop containing nucleotide triphosphate hydrolases"/>
    <property type="match status" value="1"/>
</dbReference>
<proteinExistence type="predicted"/>
<accession>A0A0D6PAY3</accession>
<dbReference type="Pfam" id="PF03205">
    <property type="entry name" value="MobB"/>
    <property type="match status" value="1"/>
</dbReference>
<dbReference type="GO" id="GO:0005525">
    <property type="term" value="F:GTP binding"/>
    <property type="evidence" value="ECO:0007669"/>
    <property type="project" value="InterPro"/>
</dbReference>
<dbReference type="InterPro" id="IPR052539">
    <property type="entry name" value="MGD_biosynthesis_adapter"/>
</dbReference>
<dbReference type="NCBIfam" id="TIGR00176">
    <property type="entry name" value="mobB"/>
    <property type="match status" value="1"/>
</dbReference>
<reference evidence="2 3" key="1">
    <citation type="submission" date="2012-11" db="EMBL/GenBank/DDBJ databases">
        <title>Whole genome sequence of Acidisphaera rubrifaciens HS-AP3.</title>
        <authorList>
            <person name="Azuma Y."/>
            <person name="Higashiura N."/>
            <person name="Hirakawa H."/>
            <person name="Matsushita K."/>
        </authorList>
    </citation>
    <scope>NUCLEOTIDE SEQUENCE [LARGE SCALE GENOMIC DNA]</scope>
    <source>
        <strain evidence="2 3">HS-AP3</strain>
    </source>
</reference>
<dbReference type="PANTHER" id="PTHR40072">
    <property type="entry name" value="MOLYBDOPTERIN-GUANINE DINUCLEOTIDE BIOSYNTHESIS ADAPTER PROTEIN-RELATED"/>
    <property type="match status" value="1"/>
</dbReference>
<evidence type="ECO:0000313" key="3">
    <source>
        <dbReference type="Proteomes" id="UP000032680"/>
    </source>
</evidence>
<dbReference type="RefSeq" id="WP_048863320.1">
    <property type="nucleotide sequence ID" value="NZ_BANB01000995.1"/>
</dbReference>
<dbReference type="PANTHER" id="PTHR40072:SF1">
    <property type="entry name" value="MOLYBDOPTERIN-GUANINE DINUCLEOTIDE BIOSYNTHESIS ADAPTER PROTEIN"/>
    <property type="match status" value="1"/>
</dbReference>
<gene>
    <name evidence="2" type="ORF">Asru_1004_02</name>
</gene>
<sequence length="178" mass="18949">MRLIGLAGWSGAGKTTLIRALIPVLRARGLSVSTVKQAHHGFEVDRPGKDSFLHREAGAAEVLVASPLRWALMRELRGAPAATLAELLAHLSPVDLVLVEGFKRETHPKIEVWRQATGKPFLYPDDKHVVALAADVTLPAAPVPVLALDDIAAIATHATTHAVPPEAVAWAGFRHGVG</sequence>
<dbReference type="InterPro" id="IPR027417">
    <property type="entry name" value="P-loop_NTPase"/>
</dbReference>
<dbReference type="EMBL" id="BANB01000995">
    <property type="protein sequence ID" value="GAN78521.1"/>
    <property type="molecule type" value="Genomic_DNA"/>
</dbReference>
<evidence type="ECO:0000259" key="1">
    <source>
        <dbReference type="Pfam" id="PF03205"/>
    </source>
</evidence>
<dbReference type="GO" id="GO:0006777">
    <property type="term" value="P:Mo-molybdopterin cofactor biosynthetic process"/>
    <property type="evidence" value="ECO:0007669"/>
    <property type="project" value="InterPro"/>
</dbReference>
<dbReference type="SUPFAM" id="SSF52540">
    <property type="entry name" value="P-loop containing nucleoside triphosphate hydrolases"/>
    <property type="match status" value="1"/>
</dbReference>
<protein>
    <submittedName>
        <fullName evidence="2">Molybdopterin-guanine dinucleotide biosynthesis protein B</fullName>
    </submittedName>
</protein>
<name>A0A0D6PAY3_9PROT</name>